<evidence type="ECO:0008006" key="4">
    <source>
        <dbReference type="Google" id="ProtNLM"/>
    </source>
</evidence>
<evidence type="ECO:0000313" key="3">
    <source>
        <dbReference type="Proteomes" id="UP000638462"/>
    </source>
</evidence>
<sequence length="82" mass="8857">MKAIPIVLALAMLAGCASQAVVDGAENEIYAEHECLGGELETDYTYTIYSTEDNDSKKGAVKSTCHPVKTESEFERDLRNGG</sequence>
<feature type="chain" id="PRO_5046219766" description="Lipoprotein" evidence="1">
    <location>
        <begin position="21"/>
        <end position="82"/>
    </location>
</feature>
<dbReference type="Proteomes" id="UP000638462">
    <property type="component" value="Unassembled WGS sequence"/>
</dbReference>
<feature type="signal peptide" evidence="1">
    <location>
        <begin position="1"/>
        <end position="20"/>
    </location>
</feature>
<evidence type="ECO:0000256" key="1">
    <source>
        <dbReference type="SAM" id="SignalP"/>
    </source>
</evidence>
<keyword evidence="3" id="KW-1185">Reference proteome</keyword>
<gene>
    <name evidence="2" type="ORF">GCM10008027_32280</name>
</gene>
<comment type="caution">
    <text evidence="2">The sequence shown here is derived from an EMBL/GenBank/DDBJ whole genome shotgun (WGS) entry which is preliminary data.</text>
</comment>
<organism evidence="2 3">
    <name type="scientific">Pseudoalteromonas gelatinilytica</name>
    <dbReference type="NCBI Taxonomy" id="1703256"/>
    <lineage>
        <taxon>Bacteria</taxon>
        <taxon>Pseudomonadati</taxon>
        <taxon>Pseudomonadota</taxon>
        <taxon>Gammaproteobacteria</taxon>
        <taxon>Alteromonadales</taxon>
        <taxon>Pseudoalteromonadaceae</taxon>
        <taxon>Pseudoalteromonas</taxon>
    </lineage>
</organism>
<dbReference type="PROSITE" id="PS51257">
    <property type="entry name" value="PROKAR_LIPOPROTEIN"/>
    <property type="match status" value="1"/>
</dbReference>
<accession>A0ABQ1TVN7</accession>
<protein>
    <recommendedName>
        <fullName evidence="4">Lipoprotein</fullName>
    </recommendedName>
</protein>
<dbReference type="RefSeq" id="WP_171038288.1">
    <property type="nucleotide sequence ID" value="NZ_BMIT01000014.1"/>
</dbReference>
<proteinExistence type="predicted"/>
<name>A0ABQ1TVN7_9GAMM</name>
<reference evidence="3" key="1">
    <citation type="journal article" date="2019" name="Int. J. Syst. Evol. Microbiol.">
        <title>The Global Catalogue of Microorganisms (GCM) 10K type strain sequencing project: providing services to taxonomists for standard genome sequencing and annotation.</title>
        <authorList>
            <consortium name="The Broad Institute Genomics Platform"/>
            <consortium name="The Broad Institute Genome Sequencing Center for Infectious Disease"/>
            <person name="Wu L."/>
            <person name="Ma J."/>
        </authorList>
    </citation>
    <scope>NUCLEOTIDE SEQUENCE [LARGE SCALE GENOMIC DNA]</scope>
    <source>
        <strain evidence="3">CGMCC 1.15394</strain>
    </source>
</reference>
<keyword evidence="1" id="KW-0732">Signal</keyword>
<dbReference type="EMBL" id="BMIT01000014">
    <property type="protein sequence ID" value="GGF04866.1"/>
    <property type="molecule type" value="Genomic_DNA"/>
</dbReference>
<evidence type="ECO:0000313" key="2">
    <source>
        <dbReference type="EMBL" id="GGF04866.1"/>
    </source>
</evidence>